<dbReference type="GO" id="GO:0003743">
    <property type="term" value="F:translation initiation factor activity"/>
    <property type="evidence" value="ECO:0007669"/>
    <property type="project" value="UniProtKB-UniRule"/>
</dbReference>
<comment type="subcellular location">
    <subcellularLocation>
        <location evidence="5">Cytoplasm</location>
    </subcellularLocation>
</comment>
<dbReference type="Pfam" id="PF01399">
    <property type="entry name" value="PCI"/>
    <property type="match status" value="1"/>
</dbReference>
<name>A0A9P7G2K6_9AGAR</name>
<comment type="subunit">
    <text evidence="5">Component of the eukaryotic translation initiation factor 3 (eIF-3) complex.</text>
</comment>
<comment type="similarity">
    <text evidence="1">Belongs to the CSN7/EIF3M family. CSN7 subfamily.</text>
</comment>
<dbReference type="GO" id="GO:0016282">
    <property type="term" value="C:eukaryotic 43S preinitiation complex"/>
    <property type="evidence" value="ECO:0007669"/>
    <property type="project" value="UniProtKB-UniRule"/>
</dbReference>
<reference evidence="7" key="1">
    <citation type="submission" date="2021-02" db="EMBL/GenBank/DDBJ databases">
        <authorList>
            <person name="Nieuwenhuis M."/>
            <person name="Van De Peppel L.J.J."/>
        </authorList>
    </citation>
    <scope>NUCLEOTIDE SEQUENCE</scope>
    <source>
        <strain evidence="7">D49</strain>
    </source>
</reference>
<evidence type="ECO:0000256" key="1">
    <source>
        <dbReference type="ARBA" id="ARBA00008482"/>
    </source>
</evidence>
<dbReference type="SMART" id="SM00088">
    <property type="entry name" value="PINT"/>
    <property type="match status" value="1"/>
</dbReference>
<dbReference type="PANTHER" id="PTHR15350">
    <property type="entry name" value="COP9 SIGNALOSOME COMPLEX SUBUNIT 7/DENDRITIC CELL PROTEIN GA17"/>
    <property type="match status" value="1"/>
</dbReference>
<dbReference type="PANTHER" id="PTHR15350:SF2">
    <property type="entry name" value="EUKARYOTIC TRANSLATION INITIATION FACTOR 3 SUBUNIT M"/>
    <property type="match status" value="1"/>
</dbReference>
<evidence type="ECO:0000256" key="2">
    <source>
        <dbReference type="ARBA" id="ARBA00022490"/>
    </source>
</evidence>
<accession>A0A9P7G2K6</accession>
<keyword evidence="2 5" id="KW-0963">Cytoplasm</keyword>
<dbReference type="AlphaFoldDB" id="A0A9P7G2K6"/>
<evidence type="ECO:0000259" key="6">
    <source>
        <dbReference type="PROSITE" id="PS50250"/>
    </source>
</evidence>
<dbReference type="Proteomes" id="UP000717328">
    <property type="component" value="Unassembled WGS sequence"/>
</dbReference>
<evidence type="ECO:0000256" key="3">
    <source>
        <dbReference type="ARBA" id="ARBA00022540"/>
    </source>
</evidence>
<keyword evidence="3 5" id="KW-0396">Initiation factor</keyword>
<dbReference type="Pfam" id="PF18005">
    <property type="entry name" value="eIF3m_C_helix"/>
    <property type="match status" value="1"/>
</dbReference>
<proteinExistence type="inferred from homology"/>
<evidence type="ECO:0000313" key="8">
    <source>
        <dbReference type="Proteomes" id="UP000717328"/>
    </source>
</evidence>
<reference evidence="7" key="2">
    <citation type="submission" date="2021-10" db="EMBL/GenBank/DDBJ databases">
        <title>Phylogenomics reveals ancestral predisposition of the termite-cultivated fungus Termitomyces towards a domesticated lifestyle.</title>
        <authorList>
            <person name="Auxier B."/>
            <person name="Grum-Grzhimaylo A."/>
            <person name="Cardenas M.E."/>
            <person name="Lodge J.D."/>
            <person name="Laessoe T."/>
            <person name="Pedersen O."/>
            <person name="Smith M.E."/>
            <person name="Kuyper T.W."/>
            <person name="Franco-Molano E.A."/>
            <person name="Baroni T.J."/>
            <person name="Aanen D.K."/>
        </authorList>
    </citation>
    <scope>NUCLEOTIDE SEQUENCE</scope>
    <source>
        <strain evidence="7">D49</strain>
    </source>
</reference>
<dbReference type="InterPro" id="IPR045237">
    <property type="entry name" value="COPS7/eIF3m"/>
</dbReference>
<dbReference type="PROSITE" id="PS50250">
    <property type="entry name" value="PCI"/>
    <property type="match status" value="1"/>
</dbReference>
<evidence type="ECO:0000256" key="5">
    <source>
        <dbReference type="HAMAP-Rule" id="MF_03012"/>
    </source>
</evidence>
<dbReference type="InterPro" id="IPR040750">
    <property type="entry name" value="eIF3m_C_helix"/>
</dbReference>
<dbReference type="InterPro" id="IPR000717">
    <property type="entry name" value="PCI_dom"/>
</dbReference>
<dbReference type="GO" id="GO:0071541">
    <property type="term" value="C:eukaryotic translation initiation factor 3 complex, eIF3m"/>
    <property type="evidence" value="ECO:0007669"/>
    <property type="project" value="UniProtKB-UniRule"/>
</dbReference>
<comment type="function">
    <text evidence="5">Component of the eukaryotic translation initiation factor 3 (eIF-3) complex, which is involved in protein synthesis of a specialized repertoire of mRNAs and, together with other initiation factors, stimulates binding of mRNA and methionyl-tRNAi to the 40S ribosome. The eIF-3 complex specifically targets and initiates translation of a subset of mRNAs involved in cell proliferation.</text>
</comment>
<feature type="domain" description="PCI" evidence="6">
    <location>
        <begin position="158"/>
        <end position="322"/>
    </location>
</feature>
<comment type="similarity">
    <text evidence="5">Belongs to the eIF-3 subunit M family.</text>
</comment>
<evidence type="ECO:0000256" key="4">
    <source>
        <dbReference type="ARBA" id="ARBA00022917"/>
    </source>
</evidence>
<dbReference type="GO" id="GO:0033290">
    <property type="term" value="C:eukaryotic 48S preinitiation complex"/>
    <property type="evidence" value="ECO:0007669"/>
    <property type="project" value="UniProtKB-UniRule"/>
</dbReference>
<protein>
    <recommendedName>
        <fullName evidence="5">Eukaryotic translation initiation factor 3 subunit M</fullName>
        <shortName evidence="5">eIF3m</shortName>
    </recommendedName>
</protein>
<evidence type="ECO:0000313" key="7">
    <source>
        <dbReference type="EMBL" id="KAG5639667.1"/>
    </source>
</evidence>
<dbReference type="GO" id="GO:0001732">
    <property type="term" value="P:formation of cytoplasmic translation initiation complex"/>
    <property type="evidence" value="ECO:0007669"/>
    <property type="project" value="UniProtKB-UniRule"/>
</dbReference>
<keyword evidence="4 5" id="KW-0648">Protein biosynthesis</keyword>
<dbReference type="EMBL" id="JABCKI010005715">
    <property type="protein sequence ID" value="KAG5639667.1"/>
    <property type="molecule type" value="Genomic_DNA"/>
</dbReference>
<keyword evidence="8" id="KW-1185">Reference proteome</keyword>
<dbReference type="HAMAP" id="MF_03012">
    <property type="entry name" value="eIF3m"/>
    <property type="match status" value="1"/>
</dbReference>
<organism evidence="7 8">
    <name type="scientific">Sphagnurus paluster</name>
    <dbReference type="NCBI Taxonomy" id="117069"/>
    <lineage>
        <taxon>Eukaryota</taxon>
        <taxon>Fungi</taxon>
        <taxon>Dikarya</taxon>
        <taxon>Basidiomycota</taxon>
        <taxon>Agaricomycotina</taxon>
        <taxon>Agaricomycetes</taxon>
        <taxon>Agaricomycetidae</taxon>
        <taxon>Agaricales</taxon>
        <taxon>Tricholomatineae</taxon>
        <taxon>Lyophyllaceae</taxon>
        <taxon>Sphagnurus</taxon>
    </lineage>
</organism>
<dbReference type="OrthoDB" id="10267031at2759"/>
<sequence>MAITDSISVFAEGTFEEQIQELVNYIVRNRSEEERAAFIRPFQDALKTPEGKTPLEEDAERKRKIFQMVAIEVKGLGDGTDKGMPKSLSNLFNAINRPSPLRLLVYTALIQTTSANGDLDTLQITRTQIERWLSEWDISQSEKADFLKIVSAAYETVSQPENAYEYEQLYIRELPSDSPTIQDGAVNLIATALRLPTVFDFDPLFKLDAVLTEKGHDLYSLLQIFLNSGLPEFQAWEASHADLLEKHRLDRTQLQRKIRLLTLASLAFHYVGRDLPYSKVAEALQVDVAEVEKWAIDVIRAGLVWGKLSQTTQSLHITRATARTFEKEQWEALEKRLLAWKTGLSSVLDVVVNAKRQAGFGQPQNAI</sequence>
<dbReference type="InterPro" id="IPR027528">
    <property type="entry name" value="eIF3m"/>
</dbReference>
<comment type="caution">
    <text evidence="7">The sequence shown here is derived from an EMBL/GenBank/DDBJ whole genome shotgun (WGS) entry which is preliminary data.</text>
</comment>
<gene>
    <name evidence="7" type="ORF">H0H81_005850</name>
</gene>